<keyword evidence="2" id="KW-1185">Reference proteome</keyword>
<organism evidence="1 2">
    <name type="scientific">Nonlabens dokdonensis</name>
    <dbReference type="NCBI Taxonomy" id="328515"/>
    <lineage>
        <taxon>Bacteria</taxon>
        <taxon>Pseudomonadati</taxon>
        <taxon>Bacteroidota</taxon>
        <taxon>Flavobacteriia</taxon>
        <taxon>Flavobacteriales</taxon>
        <taxon>Flavobacteriaceae</taxon>
        <taxon>Nonlabens</taxon>
    </lineage>
</organism>
<evidence type="ECO:0000313" key="2">
    <source>
        <dbReference type="Proteomes" id="UP000248584"/>
    </source>
</evidence>
<sequence>MPKHYYKNILIAIGEYTWSQNRFIGAADTVIMTVYSDDPSFTLEGIYTITDNQIVAGQVEMYFAINYDIENDTLDQEEEIESGTLSITKNSNGTYVFNIDNGIVDIVGNDFTLDYQGTLTLLTP</sequence>
<evidence type="ECO:0000313" key="1">
    <source>
        <dbReference type="EMBL" id="PZX43977.1"/>
    </source>
</evidence>
<gene>
    <name evidence="1" type="ORF">LX97_00982</name>
</gene>
<comment type="caution">
    <text evidence="1">The sequence shown here is derived from an EMBL/GenBank/DDBJ whole genome shotgun (WGS) entry which is preliminary data.</text>
</comment>
<reference evidence="1 2" key="1">
    <citation type="submission" date="2018-06" db="EMBL/GenBank/DDBJ databases">
        <title>Genomic Encyclopedia of Archaeal and Bacterial Type Strains, Phase II (KMG-II): from individual species to whole genera.</title>
        <authorList>
            <person name="Goeker M."/>
        </authorList>
    </citation>
    <scope>NUCLEOTIDE SEQUENCE [LARGE SCALE GENOMIC DNA]</scope>
    <source>
        <strain evidence="1 2">DSM 17205</strain>
    </source>
</reference>
<proteinExistence type="predicted"/>
<name>A0ABX5Q2E7_9FLAO</name>
<dbReference type="EMBL" id="QKZR01000001">
    <property type="protein sequence ID" value="PZX43977.1"/>
    <property type="molecule type" value="Genomic_DNA"/>
</dbReference>
<protein>
    <submittedName>
        <fullName evidence="1">Uncharacterized protein</fullName>
    </submittedName>
</protein>
<accession>A0ABX5Q2E7</accession>
<dbReference type="Proteomes" id="UP000248584">
    <property type="component" value="Unassembled WGS sequence"/>
</dbReference>